<dbReference type="EMBL" id="KN837310">
    <property type="protein sequence ID" value="KIJ28291.1"/>
    <property type="molecule type" value="Genomic_DNA"/>
</dbReference>
<name>A0A0C9USG3_SPHS4</name>
<accession>A0A0C9USG3</accession>
<reference evidence="1 2" key="1">
    <citation type="submission" date="2014-06" db="EMBL/GenBank/DDBJ databases">
        <title>Evolutionary Origins and Diversification of the Mycorrhizal Mutualists.</title>
        <authorList>
            <consortium name="DOE Joint Genome Institute"/>
            <consortium name="Mycorrhizal Genomics Consortium"/>
            <person name="Kohler A."/>
            <person name="Kuo A."/>
            <person name="Nagy L.G."/>
            <person name="Floudas D."/>
            <person name="Copeland A."/>
            <person name="Barry K.W."/>
            <person name="Cichocki N."/>
            <person name="Veneault-Fourrey C."/>
            <person name="LaButti K."/>
            <person name="Lindquist E.A."/>
            <person name="Lipzen A."/>
            <person name="Lundell T."/>
            <person name="Morin E."/>
            <person name="Murat C."/>
            <person name="Riley R."/>
            <person name="Ohm R."/>
            <person name="Sun H."/>
            <person name="Tunlid A."/>
            <person name="Henrissat B."/>
            <person name="Grigoriev I.V."/>
            <person name="Hibbett D.S."/>
            <person name="Martin F."/>
        </authorList>
    </citation>
    <scope>NUCLEOTIDE SEQUENCE [LARGE SCALE GENOMIC DNA]</scope>
    <source>
        <strain evidence="1 2">SS14</strain>
    </source>
</reference>
<sequence>MKSIKIDPLALLNIYPSIGVAIGNANVQVTSVITAIIVSHLFLDLREAAHHSQQFYESAPVITGTVGQRLHFDQNEHTHAMPFDANIPTENGMRGTHIIGRNRNLIGNDDFGVDLRHFDDDEDEQNDLTSTDEHSVLASVGTGVELRTLRNTYQINGYSEHTLQA</sequence>
<proteinExistence type="predicted"/>
<dbReference type="Proteomes" id="UP000054279">
    <property type="component" value="Unassembled WGS sequence"/>
</dbReference>
<keyword evidence="2" id="KW-1185">Reference proteome</keyword>
<evidence type="ECO:0000313" key="1">
    <source>
        <dbReference type="EMBL" id="KIJ28291.1"/>
    </source>
</evidence>
<dbReference type="AlphaFoldDB" id="A0A0C9USG3"/>
<gene>
    <name evidence="1" type="ORF">M422DRAFT_270433</name>
</gene>
<protein>
    <submittedName>
        <fullName evidence="1">Uncharacterized protein</fullName>
    </submittedName>
</protein>
<dbReference type="HOGENOM" id="CLU_1611838_0_0_1"/>
<organism evidence="1 2">
    <name type="scientific">Sphaerobolus stellatus (strain SS14)</name>
    <dbReference type="NCBI Taxonomy" id="990650"/>
    <lineage>
        <taxon>Eukaryota</taxon>
        <taxon>Fungi</taxon>
        <taxon>Dikarya</taxon>
        <taxon>Basidiomycota</taxon>
        <taxon>Agaricomycotina</taxon>
        <taxon>Agaricomycetes</taxon>
        <taxon>Phallomycetidae</taxon>
        <taxon>Geastrales</taxon>
        <taxon>Sphaerobolaceae</taxon>
        <taxon>Sphaerobolus</taxon>
    </lineage>
</organism>
<evidence type="ECO:0000313" key="2">
    <source>
        <dbReference type="Proteomes" id="UP000054279"/>
    </source>
</evidence>